<evidence type="ECO:0000313" key="2">
    <source>
        <dbReference type="Proteomes" id="UP001165064"/>
    </source>
</evidence>
<comment type="caution">
    <text evidence="1">The sequence shown here is derived from an EMBL/GenBank/DDBJ whole genome shotgun (WGS) entry which is preliminary data.</text>
</comment>
<dbReference type="Proteomes" id="UP001165064">
    <property type="component" value="Unassembled WGS sequence"/>
</dbReference>
<name>A0ACB5UC50_AMBMO</name>
<dbReference type="EMBL" id="BSXS01016681">
    <property type="protein sequence ID" value="GMF08096.1"/>
    <property type="molecule type" value="Genomic_DNA"/>
</dbReference>
<gene>
    <name evidence="1" type="ORF">Amon02_001315700</name>
</gene>
<accession>A0ACB5UC50</accession>
<proteinExistence type="predicted"/>
<keyword evidence="2" id="KW-1185">Reference proteome</keyword>
<organism evidence="1 2">
    <name type="scientific">Ambrosiozyma monospora</name>
    <name type="common">Yeast</name>
    <name type="synonym">Endomycopsis monosporus</name>
    <dbReference type="NCBI Taxonomy" id="43982"/>
    <lineage>
        <taxon>Eukaryota</taxon>
        <taxon>Fungi</taxon>
        <taxon>Dikarya</taxon>
        <taxon>Ascomycota</taxon>
        <taxon>Saccharomycotina</taxon>
        <taxon>Pichiomycetes</taxon>
        <taxon>Pichiales</taxon>
        <taxon>Pichiaceae</taxon>
        <taxon>Ambrosiozyma</taxon>
    </lineage>
</organism>
<protein>
    <submittedName>
        <fullName evidence="1">Unnamed protein product</fullName>
    </submittedName>
</protein>
<evidence type="ECO:0000313" key="1">
    <source>
        <dbReference type="EMBL" id="GMF08096.1"/>
    </source>
</evidence>
<sequence length="173" mass="19220">MSVSSSSRKRSESLSSNKNSGSAALEEKMDKYLVREDWIGKIEGDELKMGTFHVKVEGLYAFVFDNTFSRHKAKTIMFNQYIENGDNEHASMVSTDITSKTVGAPDLHTIDEDGAKETAPTTTATTAPPSADRSHVKFELVEDNDNIKTATIIRVKAFLCPECEIRCFGLLFE</sequence>
<reference evidence="1" key="1">
    <citation type="submission" date="2023-04" db="EMBL/GenBank/DDBJ databases">
        <title>Ambrosiozyma monospora NBRC 10751.</title>
        <authorList>
            <person name="Ichikawa N."/>
            <person name="Sato H."/>
            <person name="Tonouchi N."/>
        </authorList>
    </citation>
    <scope>NUCLEOTIDE SEQUENCE</scope>
    <source>
        <strain evidence="1">NBRC 10751</strain>
    </source>
</reference>